<feature type="compositionally biased region" description="Pro residues" evidence="1">
    <location>
        <begin position="172"/>
        <end position="194"/>
    </location>
</feature>
<reference evidence="2" key="1">
    <citation type="submission" date="2021-02" db="EMBL/GenBank/DDBJ databases">
        <title>First Annotated Genome of the Yellow-green Alga Tribonema minus.</title>
        <authorList>
            <person name="Mahan K.M."/>
        </authorList>
    </citation>
    <scope>NUCLEOTIDE SEQUENCE</scope>
    <source>
        <strain evidence="2">UTEX B ZZ1240</strain>
    </source>
</reference>
<protein>
    <submittedName>
        <fullName evidence="2">Uncharacterized protein</fullName>
    </submittedName>
</protein>
<dbReference type="AlphaFoldDB" id="A0A836CMF6"/>
<keyword evidence="3" id="KW-1185">Reference proteome</keyword>
<feature type="region of interest" description="Disordered" evidence="1">
    <location>
        <begin position="274"/>
        <end position="296"/>
    </location>
</feature>
<name>A0A836CMF6_9STRA</name>
<gene>
    <name evidence="2" type="ORF">JKP88DRAFT_252131</name>
</gene>
<feature type="compositionally biased region" description="Low complexity" evidence="1">
    <location>
        <begin position="206"/>
        <end position="239"/>
    </location>
</feature>
<evidence type="ECO:0000313" key="2">
    <source>
        <dbReference type="EMBL" id="KAG5190643.1"/>
    </source>
</evidence>
<dbReference type="Proteomes" id="UP000664859">
    <property type="component" value="Unassembled WGS sequence"/>
</dbReference>
<feature type="compositionally biased region" description="Low complexity" evidence="1">
    <location>
        <begin position="421"/>
        <end position="434"/>
    </location>
</feature>
<sequence length="434" mass="45103">MTRQRHLRPPMTTQHLRRGRILKASSARASHQQLQQAPPRAARAAAAAAAIAAAPQQLRRAPEQAVHEEREAHCAGGVRRVSACYSGPDAPQRRVWHARIAQHARLVQQRGEADERERAMRGGGATTGTAVAVRGEEGAGGQARSASKTPASRHSHSSCASVSRAPHLLPFAPSPPPPPSMRALPPPPPPPRSPPAYADSTAWTMPCSTDSSSVASATAGSRSAAAAAAPPKSPSATATRHSWKSCQLVERTSGGRGRRARALYVFGLEYAGRGERKGTRSTQSAPNRTPPSHDVGVRARYCELQQRRSASAAVAAARAAAAAAGPAAPLRRCLRRGAPRRTRSSSSAHLSPSDSATSTSTLSNWPLPRTVRGALSSAPARTSGLSPSRSSASRNARGARRGAAAAAPPRAEACAAKRRLSAGACSSSSASARS</sequence>
<comment type="caution">
    <text evidence="2">The sequence shown here is derived from an EMBL/GenBank/DDBJ whole genome shotgun (WGS) entry which is preliminary data.</text>
</comment>
<accession>A0A836CMF6</accession>
<feature type="region of interest" description="Disordered" evidence="1">
    <location>
        <begin position="107"/>
        <end position="241"/>
    </location>
</feature>
<organism evidence="2 3">
    <name type="scientific">Tribonema minus</name>
    <dbReference type="NCBI Taxonomy" id="303371"/>
    <lineage>
        <taxon>Eukaryota</taxon>
        <taxon>Sar</taxon>
        <taxon>Stramenopiles</taxon>
        <taxon>Ochrophyta</taxon>
        <taxon>PX clade</taxon>
        <taxon>Xanthophyceae</taxon>
        <taxon>Tribonematales</taxon>
        <taxon>Tribonemataceae</taxon>
        <taxon>Tribonema</taxon>
    </lineage>
</organism>
<proteinExistence type="predicted"/>
<feature type="compositionally biased region" description="Low complexity" evidence="1">
    <location>
        <begin position="380"/>
        <end position="414"/>
    </location>
</feature>
<evidence type="ECO:0000256" key="1">
    <source>
        <dbReference type="SAM" id="MobiDB-lite"/>
    </source>
</evidence>
<feature type="compositionally biased region" description="Low complexity" evidence="1">
    <location>
        <begin position="157"/>
        <end position="171"/>
    </location>
</feature>
<feature type="compositionally biased region" description="Basic and acidic residues" evidence="1">
    <location>
        <begin position="111"/>
        <end position="120"/>
    </location>
</feature>
<dbReference type="EMBL" id="JAFCMP010000031">
    <property type="protein sequence ID" value="KAG5190643.1"/>
    <property type="molecule type" value="Genomic_DNA"/>
</dbReference>
<feature type="compositionally biased region" description="Low complexity" evidence="1">
    <location>
        <begin position="344"/>
        <end position="358"/>
    </location>
</feature>
<evidence type="ECO:0000313" key="3">
    <source>
        <dbReference type="Proteomes" id="UP000664859"/>
    </source>
</evidence>
<feature type="region of interest" description="Disordered" evidence="1">
    <location>
        <begin position="337"/>
        <end position="434"/>
    </location>
</feature>